<dbReference type="EMBL" id="JBHTHX010002742">
    <property type="protein sequence ID" value="MFD0890872.1"/>
    <property type="molecule type" value="Genomic_DNA"/>
</dbReference>
<evidence type="ECO:0000313" key="3">
    <source>
        <dbReference type="Proteomes" id="UP001597024"/>
    </source>
</evidence>
<feature type="domain" description="Alpha-1,4-glucan:maltose-1-phosphate maltosyltransferase" evidence="1">
    <location>
        <begin position="3"/>
        <end position="65"/>
    </location>
</feature>
<sequence>MIGRIPIQDIQPTVECGSYPAKAAAGETFEITAVVFREGHDAVAAGVVLTNPDGVRGPLLPMRELAPG</sequence>
<reference evidence="3" key="1">
    <citation type="journal article" date="2019" name="Int. J. Syst. Evol. Microbiol.">
        <title>The Global Catalogue of Microorganisms (GCM) 10K type strain sequencing project: providing services to taxonomists for standard genome sequencing and annotation.</title>
        <authorList>
            <consortium name="The Broad Institute Genomics Platform"/>
            <consortium name="The Broad Institute Genome Sequencing Center for Infectious Disease"/>
            <person name="Wu L."/>
            <person name="Ma J."/>
        </authorList>
    </citation>
    <scope>NUCLEOTIDE SEQUENCE [LARGE SCALE GENOMIC DNA]</scope>
    <source>
        <strain evidence="3">CCUG 62974</strain>
    </source>
</reference>
<dbReference type="Gene3D" id="2.60.40.10">
    <property type="entry name" value="Immunoglobulins"/>
    <property type="match status" value="1"/>
</dbReference>
<dbReference type="InterPro" id="IPR021828">
    <property type="entry name" value="GlgE_dom_N/S"/>
</dbReference>
<evidence type="ECO:0000313" key="2">
    <source>
        <dbReference type="EMBL" id="MFD0890872.1"/>
    </source>
</evidence>
<evidence type="ECO:0000259" key="1">
    <source>
        <dbReference type="Pfam" id="PF11896"/>
    </source>
</evidence>
<feature type="non-terminal residue" evidence="2">
    <location>
        <position position="68"/>
    </location>
</feature>
<protein>
    <submittedName>
        <fullName evidence="2">Maltotransferase domain-containing protein</fullName>
    </submittedName>
</protein>
<keyword evidence="3" id="KW-1185">Reference proteome</keyword>
<name>A0ABW3E743_9ACTN</name>
<comment type="caution">
    <text evidence="2">The sequence shown here is derived from an EMBL/GenBank/DDBJ whole genome shotgun (WGS) entry which is preliminary data.</text>
</comment>
<dbReference type="Proteomes" id="UP001597024">
    <property type="component" value="Unassembled WGS sequence"/>
</dbReference>
<gene>
    <name evidence="2" type="ORF">ACFQ08_40530</name>
</gene>
<organism evidence="2 3">
    <name type="scientific">Streptosporangium algeriense</name>
    <dbReference type="NCBI Taxonomy" id="1682748"/>
    <lineage>
        <taxon>Bacteria</taxon>
        <taxon>Bacillati</taxon>
        <taxon>Actinomycetota</taxon>
        <taxon>Actinomycetes</taxon>
        <taxon>Streptosporangiales</taxon>
        <taxon>Streptosporangiaceae</taxon>
        <taxon>Streptosporangium</taxon>
    </lineage>
</organism>
<accession>A0ABW3E743</accession>
<proteinExistence type="predicted"/>
<dbReference type="InterPro" id="IPR013783">
    <property type="entry name" value="Ig-like_fold"/>
</dbReference>
<dbReference type="Pfam" id="PF11896">
    <property type="entry name" value="GlgE_dom_N_S"/>
    <property type="match status" value="1"/>
</dbReference>